<dbReference type="Gene3D" id="3.40.50.1220">
    <property type="entry name" value="TPP-binding domain"/>
    <property type="match status" value="1"/>
</dbReference>
<comment type="cofactor">
    <cofactor evidence="1">
        <name>thiamine diphosphate</name>
        <dbReference type="ChEBI" id="CHEBI:58937"/>
    </cofactor>
</comment>
<protein>
    <recommendedName>
        <fullName evidence="20">Heme haloperoxidase family profile domain-containing protein</fullName>
    </recommendedName>
</protein>
<comment type="similarity">
    <text evidence="5">Belongs to the BLM10 family.</text>
</comment>
<accession>A0A8H7LUQ3</accession>
<dbReference type="InterPro" id="IPR000028">
    <property type="entry name" value="Chloroperoxidase"/>
</dbReference>
<dbReference type="GO" id="GO:0016831">
    <property type="term" value="F:carboxy-lyase activity"/>
    <property type="evidence" value="ECO:0007669"/>
    <property type="project" value="UniProtKB-KW"/>
</dbReference>
<comment type="subcellular location">
    <subcellularLocation>
        <location evidence="4">Cytoplasm</location>
    </subcellularLocation>
    <subcellularLocation>
        <location evidence="2">Mitochondrion</location>
    </subcellularLocation>
    <subcellularLocation>
        <location evidence="3">Nucleus speckle</location>
    </subcellularLocation>
</comment>
<evidence type="ECO:0000256" key="3">
    <source>
        <dbReference type="ARBA" id="ARBA00004324"/>
    </source>
</evidence>
<dbReference type="InterPro" id="IPR047213">
    <property type="entry name" value="TPP_PYR_PDC_IPDC-like"/>
</dbReference>
<dbReference type="Pfam" id="PF16507">
    <property type="entry name" value="HEAT_PSME4_mid"/>
    <property type="match status" value="1"/>
</dbReference>
<dbReference type="InterPro" id="IPR032430">
    <property type="entry name" value="Blm10_mid"/>
</dbReference>
<dbReference type="CDD" id="cd02005">
    <property type="entry name" value="TPP_PDC_IPDC"/>
    <property type="match status" value="1"/>
</dbReference>
<dbReference type="InterPro" id="IPR055455">
    <property type="entry name" value="HEAT_PSME4"/>
</dbReference>
<dbReference type="FunFam" id="3.40.50.970:FF:000019">
    <property type="entry name" value="Pyruvate decarboxylase isozyme"/>
    <property type="match status" value="1"/>
</dbReference>
<feature type="domain" description="Heme haloperoxidase family profile" evidence="20">
    <location>
        <begin position="2495"/>
        <end position="2691"/>
    </location>
</feature>
<dbReference type="GO" id="GO:0004601">
    <property type="term" value="F:peroxidase activity"/>
    <property type="evidence" value="ECO:0007669"/>
    <property type="project" value="InterPro"/>
</dbReference>
<sequence length="2712" mass="304254">MTNYPESISMSLYLIERLKQLGVKHIFGVPGDFNLEFLDYIEDDDTLQWVGNANELNAAYAADGYARIKRSLSCIVTTYGVGELSALNGIAGAMSERVPVLHIVGVPSEALQQKHALLHHTLGDGVFSHFSKMSGPISAAVAKLHTSPTGTDGLPYEVDRVLSAALTQCRPVYLTFPTNLHHVKVPSKNLLTPLPHPHSAPLTPAALLEEHVTDSQAEKELELVVGEIQRLFEASHDPVVLVDACAERFGVEGEVEKLVTATGVKFFTTPMAKGVLDESHESFGGVYVGANSLPAVRELVEKSDLVLAVGALKSDFNSGSFSWGVEVKHIVELHSTHTQIGYAHYPTVTFRTLLPALNEKLAESIAKHGPKTGTTRKQENLKLAEEQQAQAAEGPIKEVETEDAQRFGKGAITQAYLWARMGKWYRENDIIVSETGTSNFGIIDVPVPKNTSVVSQVLWGSIGYSVGAALGCALAAKEQGDRRVILFVGDGSLQLTLQEIGTMIRHGLNPYIFVLNNDGYEIERCIHGPTRGYNNIQPYNHQLLLQALSNPDGSQPTKSYKVKSQTELNALLEDETFNKRETIQLIELIMPRDDVPRALKTQAQLPFKMSETSDDHINGNDSELASIAVYRAHLPYETETPEEMTKLLESIVAKIVICIRAKEWEMLGNWNHRLQGWMSLKYPMPREVRVRLAKLYYGLCILPGIEPSRYQEWADILGQLIYVKAGHKLRLELDELQLDWLPLWRRCQREIWPSQRAMDSSRNVMNILLYVAEVSRFYYPPSEIPRMLDEFIPLVTQDSIQTMIIVITSFISPSHPDIYLPALFKIWEAFNSTVVDDRLIHVMGNLAEEHCAGKDGRWGEGSTERRDIGIFTEQQWTLLMSKCLGSMSVPVGQSQSSSSTSSHADKSTRQPTKVKKSDSRTQSLAVLLVYSMAHDGPVRVQDSATGFVAGSRALDSLDKLITSVESFFHPSNAGQWTLILVSFLQRITYEFNRRWYEETSSKCKIPEKWRLNLQIRRAFVSILKTPALLAIFSKDQIASSFAQGSLKSMIMLEPQLLMPDILERAYSGLESVNETHRTTVVMNSLTGIALPLASSNHWLGGQKHIVPLLELAIPGIDLNDPGKTVCACMLIVSILQYVKLGDLTQYEAPPVPENPGAIGGTDPDIPVGPFTTMGPEEEDSLTRQSTGAFSGQITSFFRRVFHLLENLPEEGSNKKTGGKSEEQVLKALRSALDVVTYHLSDPMFDLVLKLVFDYASTNARANSIRAFGYVVACLSRARPKDTLAKFLPHCVHQVEVELAAGASSVRTTAAHAVISSDTTLLWNMGILRGILGYGGQELLDHKNDILKLFKILIQHCYNERGYSGTGRIISKVMHTLTSIYPLHSYFLNLNEWQDPDMDQTHNRKWGTVMEAKDAVLDWHVPSSEEIDFAIEILDQVVDPSIEIFNGAIDAPDSQRDGVWRNDLCRHLHVIRSTWSGLAMIIWLDKSRAVNSLLEEDVETEELIPQAMPIKSGFVLQDPADDRYQRVLAHRARFGQLLHHAGAALKSTDTEDHIDLVMSVLRGIDTFLLDYGVTRDTYAGVAKQYEVAKQLTRLHAKQKAFPRLVWIKRAQSYHALRCHFSSMYQRRSELDDQIINDLFDFSISAYTRIRRQAQAVLHTIVGYYVRSTRMVVTRAFEELNKQVKLEKSSDPDRMKGALHVIWNKAIVGWVVSRSDYRGPFLLAVMACQSQDKLSIQKTIGSLINEVVPKLAPELFETYSLTHDDSSLDGILKDLESVGFSPADEQLLNRVMTKRSSRISKYDADYSTMTKEIAQVCLKPRTHWRYLQFGLRVLSATLRKDRVPEDIVVQAFANNSTSDFSTLRWYAQRAIVKLMKHIKLRTYSPNDVYGPLVNPLHRHIDVQDGPALLDSLNSTCSYEDQSAIFVDWIENTGFLAWTPIVKAYVVPPDNSTLSWDPASTSALHIIEEAINTRAFWEKLAQLYSQESARGNSSIELRDDNIDFIKSLFKMFGSRPLLNLLDTLDDLWKDEDKFKQRAAAEITCGAMRGSKHWPRDAHLQLWSWVGERLQQIFDRVKPDTLRIWEGMLTTQIAKRDPRRHPHLIDFIKNLPVDFDNESAFYVNKTISTRCIVVEELGKRLGGWLDDYLVTLFDHVDNTHSEIRSAIAQNIHCVKQAQWHPVFSSVSLFLDACRDQIDPLQIRQTAHMDKIEALITQFPQWRAERLPPPKVNQSQYDKCGLTVLQWIWSAGHAADAPSVFPYVMPLLPEMFQMSNLNDSSELMMYSNAVLYLLSAVTPPLDYIEPIVNELIHAITSSPLWRVRLNALPILQVFYFRNLPSMTDAIIARIIGVLLECLKDDNVEVRQMAAKTLAGLLRCSKRDRIPELKASPLSIAPDPGYSEAIRVMHSAILGLCSLIDVYPYSVEKWMPPLCEVLARHTYDPAPISTTIRKCASDFKKSHTDTWHIDQLMFSEDEAAAFSTMLSGTSYSYLLIMDTVQGHAFQPPTLEDSRSPCPALNAAANHNYLPHSGKNLGPLQLCKVVHDLYGLSYPLAAIFAFGGVLICGSKGKLDLADLAKAHKIEHDASLAHMDLADGDNKNVCPRLVNQLVAQSTDGHKLSLRDFAKARVLRESQVPRPLRADQAIVARGESVLSVMVMGDGQFLDCKAAREWFGDERLPSGWTPQRPMGLFRIIGGIRKFGRLMASVKQDDHDKDT</sequence>
<feature type="region of interest" description="Disordered" evidence="19">
    <location>
        <begin position="890"/>
        <end position="919"/>
    </location>
</feature>
<dbReference type="InterPro" id="IPR000357">
    <property type="entry name" value="HEAT"/>
</dbReference>
<dbReference type="Gene3D" id="1.10.489.10">
    <property type="entry name" value="Chloroperoxidase-like"/>
    <property type="match status" value="1"/>
</dbReference>
<evidence type="ECO:0000256" key="2">
    <source>
        <dbReference type="ARBA" id="ARBA00004173"/>
    </source>
</evidence>
<keyword evidence="17" id="KW-0539">Nucleus</keyword>
<keyword evidence="8" id="KW-0479">Metal-binding</keyword>
<dbReference type="GO" id="GO:0030976">
    <property type="term" value="F:thiamine pyrophosphate binding"/>
    <property type="evidence" value="ECO:0007669"/>
    <property type="project" value="InterPro"/>
</dbReference>
<dbReference type="CDD" id="cd07038">
    <property type="entry name" value="TPP_PYR_PDC_IPDC_like"/>
    <property type="match status" value="1"/>
</dbReference>
<evidence type="ECO:0000256" key="12">
    <source>
        <dbReference type="ARBA" id="ARBA00022842"/>
    </source>
</evidence>
<evidence type="ECO:0000256" key="17">
    <source>
        <dbReference type="ARBA" id="ARBA00023242"/>
    </source>
</evidence>
<evidence type="ECO:0000256" key="8">
    <source>
        <dbReference type="ARBA" id="ARBA00022723"/>
    </source>
</evidence>
<feature type="compositionally biased region" description="Low complexity" evidence="19">
    <location>
        <begin position="890"/>
        <end position="902"/>
    </location>
</feature>
<dbReference type="GO" id="GO:0000287">
    <property type="term" value="F:magnesium ion binding"/>
    <property type="evidence" value="ECO:0007669"/>
    <property type="project" value="InterPro"/>
</dbReference>
<evidence type="ECO:0000256" key="10">
    <source>
        <dbReference type="ARBA" id="ARBA00022763"/>
    </source>
</evidence>
<dbReference type="InterPro" id="IPR047214">
    <property type="entry name" value="TPP_PDC_IPDC"/>
</dbReference>
<dbReference type="Proteomes" id="UP000602905">
    <property type="component" value="Unassembled WGS sequence"/>
</dbReference>
<dbReference type="Pfam" id="PF02985">
    <property type="entry name" value="HEAT"/>
    <property type="match status" value="1"/>
</dbReference>
<keyword evidence="16" id="KW-0456">Lyase</keyword>
<dbReference type="Pfam" id="PF01328">
    <property type="entry name" value="Peroxidase_2"/>
    <property type="match status" value="1"/>
</dbReference>
<name>A0A8H7LUQ3_9AGAM</name>
<evidence type="ECO:0000256" key="9">
    <source>
        <dbReference type="ARBA" id="ARBA00022737"/>
    </source>
</evidence>
<dbReference type="GO" id="GO:0005739">
    <property type="term" value="C:mitochondrion"/>
    <property type="evidence" value="ECO:0007669"/>
    <property type="project" value="UniProtKB-SubCell"/>
</dbReference>
<dbReference type="Pfam" id="PF11919">
    <property type="entry name" value="PSME4_C"/>
    <property type="match status" value="1"/>
</dbReference>
<evidence type="ECO:0000256" key="14">
    <source>
        <dbReference type="ARBA" id="ARBA00023128"/>
    </source>
</evidence>
<dbReference type="InterPro" id="IPR021843">
    <property type="entry name" value="PSME4_C"/>
</dbReference>
<evidence type="ECO:0000256" key="6">
    <source>
        <dbReference type="ARBA" id="ARBA00007812"/>
    </source>
</evidence>
<dbReference type="InterPro" id="IPR012001">
    <property type="entry name" value="Thiamin_PyroP_enz_TPP-bd_dom"/>
</dbReference>
<dbReference type="InterPro" id="IPR035309">
    <property type="entry name" value="PSME4"/>
</dbReference>
<gene>
    <name evidence="21" type="ORF">RHS03_02238</name>
</gene>
<dbReference type="GO" id="GO:0006281">
    <property type="term" value="P:DNA repair"/>
    <property type="evidence" value="ECO:0007669"/>
    <property type="project" value="UniProtKB-KW"/>
</dbReference>
<evidence type="ECO:0000256" key="18">
    <source>
        <dbReference type="PROSITE-ProRule" id="PRU00103"/>
    </source>
</evidence>
<keyword evidence="7" id="KW-0963">Cytoplasm</keyword>
<dbReference type="Pfam" id="PF00205">
    <property type="entry name" value="TPP_enzyme_M"/>
    <property type="match status" value="1"/>
</dbReference>
<feature type="repeat" description="HEAT" evidence="18">
    <location>
        <begin position="2345"/>
        <end position="2383"/>
    </location>
</feature>
<evidence type="ECO:0000256" key="7">
    <source>
        <dbReference type="ARBA" id="ARBA00022490"/>
    </source>
</evidence>
<dbReference type="InterPro" id="IPR036851">
    <property type="entry name" value="Chloroperoxidase-like_sf"/>
</dbReference>
<dbReference type="FunFam" id="3.40.50.970:FF:000024">
    <property type="entry name" value="Pyruvate decarboxylase isozyme"/>
    <property type="match status" value="1"/>
</dbReference>
<dbReference type="Pfam" id="PF23096">
    <property type="entry name" value="HEAT_PSME4"/>
    <property type="match status" value="1"/>
</dbReference>
<evidence type="ECO:0000256" key="11">
    <source>
        <dbReference type="ARBA" id="ARBA00022793"/>
    </source>
</evidence>
<evidence type="ECO:0000256" key="16">
    <source>
        <dbReference type="ARBA" id="ARBA00023239"/>
    </source>
</evidence>
<keyword evidence="14" id="KW-0496">Mitochondrion</keyword>
<dbReference type="InterPro" id="IPR016024">
    <property type="entry name" value="ARM-type_fold"/>
</dbReference>
<dbReference type="InterPro" id="IPR012000">
    <property type="entry name" value="Thiamin_PyroP_enz_cen_dom"/>
</dbReference>
<evidence type="ECO:0000256" key="1">
    <source>
        <dbReference type="ARBA" id="ARBA00001964"/>
    </source>
</evidence>
<dbReference type="PANTHER" id="PTHR32170:SF3">
    <property type="entry name" value="PROTEASOME ACTIVATOR COMPLEX SUBUNIT 4"/>
    <property type="match status" value="1"/>
</dbReference>
<evidence type="ECO:0000313" key="22">
    <source>
        <dbReference type="Proteomes" id="UP000602905"/>
    </source>
</evidence>
<dbReference type="GO" id="GO:0070628">
    <property type="term" value="F:proteasome binding"/>
    <property type="evidence" value="ECO:0007669"/>
    <property type="project" value="InterPro"/>
</dbReference>
<evidence type="ECO:0000256" key="15">
    <source>
        <dbReference type="ARBA" id="ARBA00023204"/>
    </source>
</evidence>
<evidence type="ECO:0000256" key="4">
    <source>
        <dbReference type="ARBA" id="ARBA00004496"/>
    </source>
</evidence>
<evidence type="ECO:0000256" key="13">
    <source>
        <dbReference type="ARBA" id="ARBA00023052"/>
    </source>
</evidence>
<evidence type="ECO:0000313" key="21">
    <source>
        <dbReference type="EMBL" id="KAF8710931.1"/>
    </source>
</evidence>
<dbReference type="OrthoDB" id="17907at2759"/>
<dbReference type="InterPro" id="IPR029035">
    <property type="entry name" value="DHS-like_NAD/FAD-binding_dom"/>
</dbReference>
<dbReference type="SUPFAM" id="SSF48371">
    <property type="entry name" value="ARM repeat"/>
    <property type="match status" value="2"/>
</dbReference>
<dbReference type="GO" id="GO:0016607">
    <property type="term" value="C:nuclear speck"/>
    <property type="evidence" value="ECO:0007669"/>
    <property type="project" value="UniProtKB-SubCell"/>
</dbReference>
<keyword evidence="10" id="KW-0227">DNA damage</keyword>
<dbReference type="Pfam" id="PF02776">
    <property type="entry name" value="TPP_enzyme_N"/>
    <property type="match status" value="1"/>
</dbReference>
<keyword evidence="13" id="KW-0786">Thiamine pyrophosphate</keyword>
<dbReference type="GO" id="GO:0010499">
    <property type="term" value="P:proteasomal ubiquitin-independent protein catabolic process"/>
    <property type="evidence" value="ECO:0007669"/>
    <property type="project" value="TreeGrafter"/>
</dbReference>
<dbReference type="PROSITE" id="PS50077">
    <property type="entry name" value="HEAT_REPEAT"/>
    <property type="match status" value="1"/>
</dbReference>
<dbReference type="Gene3D" id="3.40.50.970">
    <property type="match status" value="2"/>
</dbReference>
<keyword evidence="11" id="KW-0210">Decarboxylase</keyword>
<dbReference type="GO" id="GO:0005829">
    <property type="term" value="C:cytosol"/>
    <property type="evidence" value="ECO:0007669"/>
    <property type="project" value="TreeGrafter"/>
</dbReference>
<keyword evidence="15" id="KW-0234">DNA repair</keyword>
<dbReference type="InterPro" id="IPR029061">
    <property type="entry name" value="THDP-binding"/>
</dbReference>
<evidence type="ECO:0000259" key="20">
    <source>
        <dbReference type="PROSITE" id="PS51405"/>
    </source>
</evidence>
<feature type="non-terminal residue" evidence="21">
    <location>
        <position position="1"/>
    </location>
</feature>
<dbReference type="Gene3D" id="1.25.10.10">
    <property type="entry name" value="Leucine-rich Repeat Variant"/>
    <property type="match status" value="1"/>
</dbReference>
<dbReference type="EMBL" id="JACYCD010000047">
    <property type="protein sequence ID" value="KAF8710931.1"/>
    <property type="molecule type" value="Genomic_DNA"/>
</dbReference>
<reference evidence="21" key="1">
    <citation type="submission" date="2020-09" db="EMBL/GenBank/DDBJ databases">
        <title>Comparative genome analyses of four rice-infecting Rhizoctonia solani isolates reveal extensive enrichment of homogalacturonan modification genes.</title>
        <authorList>
            <person name="Lee D.-Y."/>
            <person name="Jeon J."/>
            <person name="Kim K.-T."/>
            <person name="Cheong K."/>
            <person name="Song H."/>
            <person name="Choi G."/>
            <person name="Ko J."/>
            <person name="Opiyo S.O."/>
            <person name="Zuo S."/>
            <person name="Madhav S."/>
            <person name="Lee Y.-H."/>
            <person name="Wang G.-L."/>
        </authorList>
    </citation>
    <scope>NUCLEOTIDE SEQUENCE</scope>
    <source>
        <strain evidence="21">AG1-IA WGL</strain>
    </source>
</reference>
<dbReference type="SUPFAM" id="SSF52518">
    <property type="entry name" value="Thiamin diphosphate-binding fold (THDP-binding)"/>
    <property type="match status" value="2"/>
</dbReference>
<keyword evidence="9" id="KW-0677">Repeat</keyword>
<dbReference type="GO" id="GO:0016504">
    <property type="term" value="F:peptidase activator activity"/>
    <property type="evidence" value="ECO:0007669"/>
    <property type="project" value="InterPro"/>
</dbReference>
<dbReference type="PROSITE" id="PS51405">
    <property type="entry name" value="HEME_HALOPEROXIDASE"/>
    <property type="match status" value="1"/>
</dbReference>
<dbReference type="SUPFAM" id="SSF52467">
    <property type="entry name" value="DHS-like NAD/FAD-binding domain"/>
    <property type="match status" value="1"/>
</dbReference>
<dbReference type="Pfam" id="PF02775">
    <property type="entry name" value="TPP_enzyme_C"/>
    <property type="match status" value="1"/>
</dbReference>
<dbReference type="InterPro" id="IPR021133">
    <property type="entry name" value="HEAT_type_2"/>
</dbReference>
<comment type="caution">
    <text evidence="21">The sequence shown here is derived from an EMBL/GenBank/DDBJ whole genome shotgun (WGS) entry which is preliminary data.</text>
</comment>
<dbReference type="InterPro" id="IPR011989">
    <property type="entry name" value="ARM-like"/>
</dbReference>
<dbReference type="SUPFAM" id="SSF47571">
    <property type="entry name" value="Cloroperoxidase"/>
    <property type="match status" value="1"/>
</dbReference>
<proteinExistence type="inferred from homology"/>
<keyword evidence="12" id="KW-0460">Magnesium</keyword>
<comment type="similarity">
    <text evidence="6">Belongs to the TPP enzyme family.</text>
</comment>
<dbReference type="PANTHER" id="PTHR32170">
    <property type="entry name" value="PROTEASOME ACTIVATOR COMPLEX SUBUNIT 4"/>
    <property type="match status" value="1"/>
</dbReference>
<evidence type="ECO:0000256" key="19">
    <source>
        <dbReference type="SAM" id="MobiDB-lite"/>
    </source>
</evidence>
<organism evidence="21 22">
    <name type="scientific">Rhizoctonia solani</name>
    <dbReference type="NCBI Taxonomy" id="456999"/>
    <lineage>
        <taxon>Eukaryota</taxon>
        <taxon>Fungi</taxon>
        <taxon>Dikarya</taxon>
        <taxon>Basidiomycota</taxon>
        <taxon>Agaricomycotina</taxon>
        <taxon>Agaricomycetes</taxon>
        <taxon>Cantharellales</taxon>
        <taxon>Ceratobasidiaceae</taxon>
        <taxon>Rhizoctonia</taxon>
    </lineage>
</organism>
<evidence type="ECO:0000256" key="5">
    <source>
        <dbReference type="ARBA" id="ARBA00005739"/>
    </source>
</evidence>
<dbReference type="InterPro" id="IPR011766">
    <property type="entry name" value="TPP_enzyme_TPP-bd"/>
</dbReference>